<dbReference type="InParanoid" id="A0A067QYK6"/>
<reference evidence="2 3" key="1">
    <citation type="journal article" date="2014" name="Nat. Commun.">
        <title>Molecular traces of alternative social organization in a termite genome.</title>
        <authorList>
            <person name="Terrapon N."/>
            <person name="Li C."/>
            <person name="Robertson H.M."/>
            <person name="Ji L."/>
            <person name="Meng X."/>
            <person name="Booth W."/>
            <person name="Chen Z."/>
            <person name="Childers C.P."/>
            <person name="Glastad K.M."/>
            <person name="Gokhale K."/>
            <person name="Gowin J."/>
            <person name="Gronenberg W."/>
            <person name="Hermansen R.A."/>
            <person name="Hu H."/>
            <person name="Hunt B.G."/>
            <person name="Huylmans A.K."/>
            <person name="Khalil S.M."/>
            <person name="Mitchell R.D."/>
            <person name="Munoz-Torres M.C."/>
            <person name="Mustard J.A."/>
            <person name="Pan H."/>
            <person name="Reese J.T."/>
            <person name="Scharf M.E."/>
            <person name="Sun F."/>
            <person name="Vogel H."/>
            <person name="Xiao J."/>
            <person name="Yang W."/>
            <person name="Yang Z."/>
            <person name="Yang Z."/>
            <person name="Zhou J."/>
            <person name="Zhu J."/>
            <person name="Brent C.S."/>
            <person name="Elsik C.G."/>
            <person name="Goodisman M.A."/>
            <person name="Liberles D.A."/>
            <person name="Roe R.M."/>
            <person name="Vargo E.L."/>
            <person name="Vilcinskas A."/>
            <person name="Wang J."/>
            <person name="Bornberg-Bauer E."/>
            <person name="Korb J."/>
            <person name="Zhang G."/>
            <person name="Liebig J."/>
        </authorList>
    </citation>
    <scope>NUCLEOTIDE SEQUENCE [LARGE SCALE GENOMIC DNA]</scope>
    <source>
        <tissue evidence="2">Whole organism</tissue>
    </source>
</reference>
<dbReference type="AlphaFoldDB" id="A0A067QYK6"/>
<feature type="compositionally biased region" description="Polar residues" evidence="1">
    <location>
        <begin position="66"/>
        <end position="86"/>
    </location>
</feature>
<evidence type="ECO:0000313" key="3">
    <source>
        <dbReference type="Proteomes" id="UP000027135"/>
    </source>
</evidence>
<protein>
    <submittedName>
        <fullName evidence="2">Uncharacterized protein</fullName>
    </submittedName>
</protein>
<dbReference type="EMBL" id="KK853191">
    <property type="protein sequence ID" value="KDR10040.1"/>
    <property type="molecule type" value="Genomic_DNA"/>
</dbReference>
<dbReference type="Proteomes" id="UP000027135">
    <property type="component" value="Unassembled WGS sequence"/>
</dbReference>
<proteinExistence type="predicted"/>
<evidence type="ECO:0000256" key="1">
    <source>
        <dbReference type="SAM" id="MobiDB-lite"/>
    </source>
</evidence>
<keyword evidence="3" id="KW-1185">Reference proteome</keyword>
<gene>
    <name evidence="2" type="ORF">L798_15702</name>
</gene>
<name>A0A067QYK6_ZOONE</name>
<feature type="region of interest" description="Disordered" evidence="1">
    <location>
        <begin position="1"/>
        <end position="86"/>
    </location>
</feature>
<evidence type="ECO:0000313" key="2">
    <source>
        <dbReference type="EMBL" id="KDR10040.1"/>
    </source>
</evidence>
<organism evidence="2 3">
    <name type="scientific">Zootermopsis nevadensis</name>
    <name type="common">Dampwood termite</name>
    <dbReference type="NCBI Taxonomy" id="136037"/>
    <lineage>
        <taxon>Eukaryota</taxon>
        <taxon>Metazoa</taxon>
        <taxon>Ecdysozoa</taxon>
        <taxon>Arthropoda</taxon>
        <taxon>Hexapoda</taxon>
        <taxon>Insecta</taxon>
        <taxon>Pterygota</taxon>
        <taxon>Neoptera</taxon>
        <taxon>Polyneoptera</taxon>
        <taxon>Dictyoptera</taxon>
        <taxon>Blattodea</taxon>
        <taxon>Blattoidea</taxon>
        <taxon>Termitoidae</taxon>
        <taxon>Termopsidae</taxon>
        <taxon>Zootermopsis</taxon>
    </lineage>
</organism>
<sequence>MYKSKAPRFPQGKISASSPRYEAKDNKGKRQVPYNKQKTSRFDARPCKIHGEVGGTSRERTGRLGSKTSYTQKIRTDSSPSTSKIRTQHSMRLDENELNHMRAEFLRLKKRYDSMKPNFINRQDRIIKLHTSLVELHDQIMKLGGTDLEVDNLEIVAFSHTQYNKKKDEVD</sequence>
<accession>A0A067QYK6</accession>
<feature type="compositionally biased region" description="Basic and acidic residues" evidence="1">
    <location>
        <begin position="40"/>
        <end position="62"/>
    </location>
</feature>